<dbReference type="EMBL" id="WUIY01000184">
    <property type="protein sequence ID" value="MXI76593.1"/>
    <property type="molecule type" value="Genomic_DNA"/>
</dbReference>
<organism evidence="3 4">
    <name type="scientific">Escherichia coli</name>
    <dbReference type="NCBI Taxonomy" id="562"/>
    <lineage>
        <taxon>Bacteria</taxon>
        <taxon>Pseudomonadati</taxon>
        <taxon>Pseudomonadota</taxon>
        <taxon>Gammaproteobacteria</taxon>
        <taxon>Enterobacterales</taxon>
        <taxon>Enterobacteriaceae</taxon>
        <taxon>Escherichia</taxon>
    </lineage>
</organism>
<comment type="caution">
    <text evidence="3">The sequence shown here is derived from an EMBL/GenBank/DDBJ whole genome shotgun (WGS) entry which is preliminary data.</text>
</comment>
<feature type="non-terminal residue" evidence="3">
    <location>
        <position position="1"/>
    </location>
</feature>
<dbReference type="AlphaFoldDB" id="A0A6N8R5M5"/>
<dbReference type="InterPro" id="IPR049122">
    <property type="entry name" value="A2MG_CUB"/>
</dbReference>
<evidence type="ECO:0000313" key="3">
    <source>
        <dbReference type="EMBL" id="MXI76593.1"/>
    </source>
</evidence>
<dbReference type="Proteomes" id="UP000436141">
    <property type="component" value="Unassembled WGS sequence"/>
</dbReference>
<dbReference type="PANTHER" id="PTHR40094">
    <property type="entry name" value="ALPHA-2-MACROGLOBULIN HOMOLOG"/>
    <property type="match status" value="1"/>
</dbReference>
<evidence type="ECO:0000259" key="2">
    <source>
        <dbReference type="Pfam" id="PF21765"/>
    </source>
</evidence>
<sequence length="176" mass="19176">NSGDQPLWLRMDASGYPQSAPLPANNVLQIERHILGTDGKSKSLDSLRSGDLVLVWLQVKASNSVPDALVVDLLPAGLELENQNLANGSASLEQSGGEVQNLLNQMQQASIKHIEFRDDRFVAAVAVDEYQPVTLVYLARAVTPGTYQVPQPMVESMYVPQWRATGAAEDLLIVRP</sequence>
<feature type="domain" description="A2MG CUB" evidence="2">
    <location>
        <begin position="1"/>
        <end position="27"/>
    </location>
</feature>
<dbReference type="GO" id="GO:0004866">
    <property type="term" value="F:endopeptidase inhibitor activity"/>
    <property type="evidence" value="ECO:0007669"/>
    <property type="project" value="TreeGrafter"/>
</dbReference>
<name>A0A6N8R5M5_ECOLX</name>
<dbReference type="InterPro" id="IPR051802">
    <property type="entry name" value="YfhM-like"/>
</dbReference>
<reference evidence="3 4" key="1">
    <citation type="submission" date="2019-12" db="EMBL/GenBank/DDBJ databases">
        <title>Enteriobacteria Tanzani isolates_10434.</title>
        <authorList>
            <person name="Subbiah M."/>
            <person name="Call D."/>
        </authorList>
    </citation>
    <scope>NUCLEOTIDE SEQUENCE [LARGE SCALE GENOMIC DNA]</scope>
    <source>
        <strain evidence="3 4">10434wD1</strain>
    </source>
</reference>
<dbReference type="InterPro" id="IPR041246">
    <property type="entry name" value="Bact_MG10"/>
</dbReference>
<feature type="domain" description="Bacterial alpha-2-macroglobulin MG10" evidence="1">
    <location>
        <begin position="28"/>
        <end position="160"/>
    </location>
</feature>
<proteinExistence type="predicted"/>
<dbReference type="PANTHER" id="PTHR40094:SF1">
    <property type="entry name" value="UBIQUITIN DOMAIN-CONTAINING PROTEIN"/>
    <property type="match status" value="1"/>
</dbReference>
<accession>A0A6N8R5M5</accession>
<dbReference type="Pfam" id="PF21765">
    <property type="entry name" value="CUB_A2MG"/>
    <property type="match status" value="1"/>
</dbReference>
<dbReference type="Pfam" id="PF17973">
    <property type="entry name" value="bMG10"/>
    <property type="match status" value="1"/>
</dbReference>
<gene>
    <name evidence="3" type="ORF">GRW05_20515</name>
</gene>
<evidence type="ECO:0000259" key="1">
    <source>
        <dbReference type="Pfam" id="PF17973"/>
    </source>
</evidence>
<evidence type="ECO:0000313" key="4">
    <source>
        <dbReference type="Proteomes" id="UP000436141"/>
    </source>
</evidence>
<protein>
    <submittedName>
        <fullName evidence="3">Alpha-2-macroglobulin family protein</fullName>
    </submittedName>
</protein>